<dbReference type="AlphaFoldDB" id="A0A9N7YIA5"/>
<dbReference type="EMBL" id="CADEAL010000904">
    <property type="protein sequence ID" value="CAB1426678.1"/>
    <property type="molecule type" value="Genomic_DNA"/>
</dbReference>
<organism evidence="1 2">
    <name type="scientific">Pleuronectes platessa</name>
    <name type="common">European plaice</name>
    <dbReference type="NCBI Taxonomy" id="8262"/>
    <lineage>
        <taxon>Eukaryota</taxon>
        <taxon>Metazoa</taxon>
        <taxon>Chordata</taxon>
        <taxon>Craniata</taxon>
        <taxon>Vertebrata</taxon>
        <taxon>Euteleostomi</taxon>
        <taxon>Actinopterygii</taxon>
        <taxon>Neopterygii</taxon>
        <taxon>Teleostei</taxon>
        <taxon>Neoteleostei</taxon>
        <taxon>Acanthomorphata</taxon>
        <taxon>Carangaria</taxon>
        <taxon>Pleuronectiformes</taxon>
        <taxon>Pleuronectoidei</taxon>
        <taxon>Pleuronectidae</taxon>
        <taxon>Pleuronectes</taxon>
    </lineage>
</organism>
<name>A0A9N7YIA5_PLEPL</name>
<proteinExistence type="predicted"/>
<keyword evidence="2" id="KW-1185">Reference proteome</keyword>
<protein>
    <submittedName>
        <fullName evidence="1">Uncharacterized protein</fullName>
    </submittedName>
</protein>
<comment type="caution">
    <text evidence="1">The sequence shown here is derived from an EMBL/GenBank/DDBJ whole genome shotgun (WGS) entry which is preliminary data.</text>
</comment>
<reference evidence="1" key="1">
    <citation type="submission" date="2020-03" db="EMBL/GenBank/DDBJ databases">
        <authorList>
            <person name="Weist P."/>
        </authorList>
    </citation>
    <scope>NUCLEOTIDE SEQUENCE</scope>
</reference>
<gene>
    <name evidence="1" type="ORF">PLEPLA_LOCUS14616</name>
</gene>
<evidence type="ECO:0000313" key="1">
    <source>
        <dbReference type="EMBL" id="CAB1426678.1"/>
    </source>
</evidence>
<sequence length="152" mass="16872">MEGARRRRGRDQHGTNCFLRTPAEPGSAIHHPSAIGPAPTLWQMRPSARSIRSDSSNICSIHLLLSPSSPFIPPSSTSDPLPRPFCSVLYLKPSLSSHETCGVDPLTSRLLVASVSIMRLPGKDGEKKMKERTEKNMNRAKCKEWRKSWVLA</sequence>
<dbReference type="Proteomes" id="UP001153269">
    <property type="component" value="Unassembled WGS sequence"/>
</dbReference>
<evidence type="ECO:0000313" key="2">
    <source>
        <dbReference type="Proteomes" id="UP001153269"/>
    </source>
</evidence>
<accession>A0A9N7YIA5</accession>